<dbReference type="GO" id="GO:0005524">
    <property type="term" value="F:ATP binding"/>
    <property type="evidence" value="ECO:0007669"/>
    <property type="project" value="UniProtKB-KW"/>
</dbReference>
<gene>
    <name evidence="2" type="ORF">NCTC9149_00267</name>
</gene>
<dbReference type="EMBL" id="UGMX01000002">
    <property type="protein sequence ID" value="STW03942.1"/>
    <property type="molecule type" value="Genomic_DNA"/>
</dbReference>
<dbReference type="GO" id="GO:0016887">
    <property type="term" value="F:ATP hydrolysis activity"/>
    <property type="evidence" value="ECO:0007669"/>
    <property type="project" value="InterPro"/>
</dbReference>
<comment type="caution">
    <text evidence="2">The sequence shown here is derived from an EMBL/GenBank/DDBJ whole genome shotgun (WGS) entry which is preliminary data.</text>
</comment>
<dbReference type="InterPro" id="IPR003439">
    <property type="entry name" value="ABC_transporter-like_ATP-bd"/>
</dbReference>
<dbReference type="InterPro" id="IPR027417">
    <property type="entry name" value="P-loop_NTPase"/>
</dbReference>
<organism evidence="2 3">
    <name type="scientific">Klebsiella grimontii</name>
    <dbReference type="NCBI Taxonomy" id="2058152"/>
    <lineage>
        <taxon>Bacteria</taxon>
        <taxon>Pseudomonadati</taxon>
        <taxon>Pseudomonadota</taxon>
        <taxon>Gammaproteobacteria</taxon>
        <taxon>Enterobacterales</taxon>
        <taxon>Enterobacteriaceae</taxon>
        <taxon>Klebsiella/Raoultella group</taxon>
        <taxon>Klebsiella</taxon>
    </lineage>
</organism>
<reference evidence="2 3" key="1">
    <citation type="submission" date="2018-06" db="EMBL/GenBank/DDBJ databases">
        <authorList>
            <consortium name="Pathogen Informatics"/>
            <person name="Doyle S."/>
        </authorList>
    </citation>
    <scope>NUCLEOTIDE SEQUENCE [LARGE SCALE GENOMIC DNA]</scope>
    <source>
        <strain evidence="2 3">NCTC9149</strain>
    </source>
</reference>
<sequence length="103" mass="10989">MAHCAQSPSFLLHQVTCQFATGDSLFGPLNLSLEGSLCGLVGRNGVGKTRLLRLLAGLDSPSSGHIERMVSVSYVAQQHALTPDTTLAEWLSFEFVFFCSGAS</sequence>
<keyword evidence="2" id="KW-0067">ATP-binding</keyword>
<protein>
    <submittedName>
        <fullName evidence="2">ABC transporter ATP-binding protein</fullName>
    </submittedName>
</protein>
<evidence type="ECO:0000313" key="2">
    <source>
        <dbReference type="EMBL" id="STW03942.1"/>
    </source>
</evidence>
<keyword evidence="2" id="KW-0547">Nucleotide-binding</keyword>
<dbReference type="Gene3D" id="3.40.50.300">
    <property type="entry name" value="P-loop containing nucleotide triphosphate hydrolases"/>
    <property type="match status" value="1"/>
</dbReference>
<proteinExistence type="predicted"/>
<dbReference type="Pfam" id="PF00005">
    <property type="entry name" value="ABC_tran"/>
    <property type="match status" value="1"/>
</dbReference>
<accession>A0A7H4NUS7</accession>
<name>A0A7H4NUS7_9ENTR</name>
<evidence type="ECO:0000259" key="1">
    <source>
        <dbReference type="Pfam" id="PF00005"/>
    </source>
</evidence>
<dbReference type="AlphaFoldDB" id="A0A7H4NUS7"/>
<dbReference type="SUPFAM" id="SSF52540">
    <property type="entry name" value="P-loop containing nucleoside triphosphate hydrolases"/>
    <property type="match status" value="1"/>
</dbReference>
<evidence type="ECO:0000313" key="3">
    <source>
        <dbReference type="Proteomes" id="UP000254571"/>
    </source>
</evidence>
<dbReference type="Proteomes" id="UP000254571">
    <property type="component" value="Unassembled WGS sequence"/>
</dbReference>
<feature type="domain" description="ABC transporter" evidence="1">
    <location>
        <begin position="34"/>
        <end position="89"/>
    </location>
</feature>